<dbReference type="GO" id="GO:0000166">
    <property type="term" value="F:nucleotide binding"/>
    <property type="evidence" value="ECO:0007669"/>
    <property type="project" value="InterPro"/>
</dbReference>
<name>A0A1H0YL08_9BACI</name>
<evidence type="ECO:0000259" key="3">
    <source>
        <dbReference type="Pfam" id="PF02894"/>
    </source>
</evidence>
<accession>A0A1H0YL08</accession>
<evidence type="ECO:0000313" key="4">
    <source>
        <dbReference type="EMBL" id="SDQ15661.1"/>
    </source>
</evidence>
<dbReference type="InterPro" id="IPR000683">
    <property type="entry name" value="Gfo/Idh/MocA-like_OxRdtase_N"/>
</dbReference>
<dbReference type="EMBL" id="FNKD01000001">
    <property type="protein sequence ID" value="SDQ15661.1"/>
    <property type="molecule type" value="Genomic_DNA"/>
</dbReference>
<dbReference type="Pfam" id="PF01408">
    <property type="entry name" value="GFO_IDH_MocA"/>
    <property type="match status" value="1"/>
</dbReference>
<dbReference type="AlphaFoldDB" id="A0A1H0YL08"/>
<sequence>MENVNVGIIGLGAIAETSHILHLNDSENVTIAAVADLDINKAQEIAEKYQIPHSFQEAEEMFKQVAIDAVIICTPNQTHIPIATLAAQKGIHVFMEKPIGTDLQDVNDYLELAKAKDVLTMVGMTHRFRRDTGILKEYAEQQAFGDVYYAKAKLFRRRGTPKGWFTNKALAGGGAMMDIGVHALDLAWWLMGNPQVQSITGKTLNGLGNYQTKYTSSWESKNKKLNAEHVFDVEDFSSAWIRFKNGSVLSLEIAWAVNGEQDGNIDIELFGNKGGATLSPLTIFKEENGLLSKTSPLYESSIPFKAEIEHFIECVQTNTTPLIDGNDGYEILKMIHGIYDSSDQNKEVSFD</sequence>
<evidence type="ECO:0000259" key="2">
    <source>
        <dbReference type="Pfam" id="PF01408"/>
    </source>
</evidence>
<dbReference type="PANTHER" id="PTHR43249">
    <property type="entry name" value="UDP-N-ACETYL-2-AMINO-2-DEOXY-D-GLUCURONATE OXIDASE"/>
    <property type="match status" value="1"/>
</dbReference>
<dbReference type="Proteomes" id="UP000199444">
    <property type="component" value="Unassembled WGS sequence"/>
</dbReference>
<feature type="domain" description="Gfo/Idh/MocA-like oxidoreductase N-terminal" evidence="2">
    <location>
        <begin position="4"/>
        <end position="123"/>
    </location>
</feature>
<proteinExistence type="inferred from homology"/>
<dbReference type="Pfam" id="PF02894">
    <property type="entry name" value="GFO_IDH_MocA_C"/>
    <property type="match status" value="1"/>
</dbReference>
<gene>
    <name evidence="4" type="ORF">SAMN05216231_0706</name>
</gene>
<dbReference type="RefSeq" id="WP_092491564.1">
    <property type="nucleotide sequence ID" value="NZ_FNKD01000001.1"/>
</dbReference>
<dbReference type="STRING" id="553311.SAMN05216231_0706"/>
<organism evidence="4 5">
    <name type="scientific">Virgibacillus salinus</name>
    <dbReference type="NCBI Taxonomy" id="553311"/>
    <lineage>
        <taxon>Bacteria</taxon>
        <taxon>Bacillati</taxon>
        <taxon>Bacillota</taxon>
        <taxon>Bacilli</taxon>
        <taxon>Bacillales</taxon>
        <taxon>Bacillaceae</taxon>
        <taxon>Virgibacillus</taxon>
    </lineage>
</organism>
<dbReference type="InterPro" id="IPR004104">
    <property type="entry name" value="Gfo/Idh/MocA-like_OxRdtase_C"/>
</dbReference>
<dbReference type="InterPro" id="IPR036291">
    <property type="entry name" value="NAD(P)-bd_dom_sf"/>
</dbReference>
<evidence type="ECO:0000256" key="1">
    <source>
        <dbReference type="ARBA" id="ARBA00010928"/>
    </source>
</evidence>
<keyword evidence="5" id="KW-1185">Reference proteome</keyword>
<comment type="similarity">
    <text evidence="1">Belongs to the Gfo/Idh/MocA family.</text>
</comment>
<dbReference type="SUPFAM" id="SSF55347">
    <property type="entry name" value="Glyceraldehyde-3-phosphate dehydrogenase-like, C-terminal domain"/>
    <property type="match status" value="1"/>
</dbReference>
<dbReference type="PANTHER" id="PTHR43249:SF1">
    <property type="entry name" value="D-GLUCOSIDE 3-DEHYDROGENASE"/>
    <property type="match status" value="1"/>
</dbReference>
<reference evidence="4 5" key="1">
    <citation type="submission" date="2016-10" db="EMBL/GenBank/DDBJ databases">
        <authorList>
            <person name="de Groot N.N."/>
        </authorList>
    </citation>
    <scope>NUCLEOTIDE SEQUENCE [LARGE SCALE GENOMIC DNA]</scope>
    <source>
        <strain evidence="4 5">CGMCC 1.10449</strain>
    </source>
</reference>
<dbReference type="SUPFAM" id="SSF51735">
    <property type="entry name" value="NAD(P)-binding Rossmann-fold domains"/>
    <property type="match status" value="1"/>
</dbReference>
<evidence type="ECO:0000313" key="5">
    <source>
        <dbReference type="Proteomes" id="UP000199444"/>
    </source>
</evidence>
<protein>
    <submittedName>
        <fullName evidence="4">Predicted dehydrogenase</fullName>
    </submittedName>
</protein>
<dbReference type="Gene3D" id="3.40.50.720">
    <property type="entry name" value="NAD(P)-binding Rossmann-like Domain"/>
    <property type="match status" value="1"/>
</dbReference>
<feature type="domain" description="Gfo/Idh/MocA-like oxidoreductase C-terminal" evidence="3">
    <location>
        <begin position="138"/>
        <end position="349"/>
    </location>
</feature>
<dbReference type="InterPro" id="IPR052515">
    <property type="entry name" value="Gfo/Idh/MocA_Oxidoreductase"/>
</dbReference>
<dbReference type="Gene3D" id="3.30.360.10">
    <property type="entry name" value="Dihydrodipicolinate Reductase, domain 2"/>
    <property type="match status" value="1"/>
</dbReference>